<dbReference type="Proteomes" id="UP001255185">
    <property type="component" value="Unassembled WGS sequence"/>
</dbReference>
<dbReference type="Pfam" id="PF17775">
    <property type="entry name" value="YchJ_M-like"/>
    <property type="match status" value="1"/>
</dbReference>
<feature type="domain" description="YchJ-like middle NTF2-like" evidence="1">
    <location>
        <begin position="2"/>
        <end position="56"/>
    </location>
</feature>
<evidence type="ECO:0000313" key="2">
    <source>
        <dbReference type="EMBL" id="MDR6967760.1"/>
    </source>
</evidence>
<keyword evidence="3" id="KW-1185">Reference proteome</keyword>
<comment type="caution">
    <text evidence="2">The sequence shown here is derived from an EMBL/GenBank/DDBJ whole genome shotgun (WGS) entry which is preliminary data.</text>
</comment>
<accession>A0ABU1TP70</accession>
<dbReference type="SUPFAM" id="SSF54427">
    <property type="entry name" value="NTF2-like"/>
    <property type="match status" value="1"/>
</dbReference>
<dbReference type="InterPro" id="IPR048469">
    <property type="entry name" value="YchJ-like_M"/>
</dbReference>
<name>A0ABU1TP70_9FLAO</name>
<evidence type="ECO:0000313" key="3">
    <source>
        <dbReference type="Proteomes" id="UP001255185"/>
    </source>
</evidence>
<sequence length="59" mass="7103">MAWSRSNQWLKLEVLNATETVVEFKAYFLDERLKANVHHEKSTFVKEDGEWFYVDGVFY</sequence>
<reference evidence="2 3" key="1">
    <citation type="submission" date="2023-07" db="EMBL/GenBank/DDBJ databases">
        <title>Sorghum-associated microbial communities from plants grown in Nebraska, USA.</title>
        <authorList>
            <person name="Schachtman D."/>
        </authorList>
    </citation>
    <scope>NUCLEOTIDE SEQUENCE [LARGE SCALE GENOMIC DNA]</scope>
    <source>
        <strain evidence="2 3">3773</strain>
    </source>
</reference>
<organism evidence="2 3">
    <name type="scientific">Flavobacterium arsenatis</name>
    <dbReference type="NCBI Taxonomy" id="1484332"/>
    <lineage>
        <taxon>Bacteria</taxon>
        <taxon>Pseudomonadati</taxon>
        <taxon>Bacteroidota</taxon>
        <taxon>Flavobacteriia</taxon>
        <taxon>Flavobacteriales</taxon>
        <taxon>Flavobacteriaceae</taxon>
        <taxon>Flavobacterium</taxon>
    </lineage>
</organism>
<dbReference type="EMBL" id="JAVDVI010000006">
    <property type="protein sequence ID" value="MDR6967760.1"/>
    <property type="molecule type" value="Genomic_DNA"/>
</dbReference>
<gene>
    <name evidence="2" type="ORF">J2X31_001772</name>
</gene>
<proteinExistence type="predicted"/>
<protein>
    <submittedName>
        <fullName evidence="2">Uncharacterized protein YchJ</fullName>
    </submittedName>
</protein>
<dbReference type="InterPro" id="IPR032710">
    <property type="entry name" value="NTF2-like_dom_sf"/>
</dbReference>
<evidence type="ECO:0000259" key="1">
    <source>
        <dbReference type="Pfam" id="PF17775"/>
    </source>
</evidence>
<dbReference type="Gene3D" id="3.10.450.50">
    <property type="match status" value="1"/>
</dbReference>